<dbReference type="Proteomes" id="UP000189701">
    <property type="component" value="Unplaced"/>
</dbReference>
<dbReference type="InterPro" id="IPR006564">
    <property type="entry name" value="Znf_PMZ"/>
</dbReference>
<evidence type="ECO:0000313" key="7">
    <source>
        <dbReference type="Proteomes" id="UP000189701"/>
    </source>
</evidence>
<dbReference type="PANTHER" id="PTHR31973">
    <property type="entry name" value="POLYPROTEIN, PUTATIVE-RELATED"/>
    <property type="match status" value="1"/>
</dbReference>
<sequence length="342" mass="39847">MKLYSLANKKRLKLEKSDLERLRYTCDIVGCPLLCLISKEKFGGVKIKTLSVEHDCGTAFDNKTVDFSTIAQYFKKKLQYNPKNKFRKMMLDLKRNFELNVSHGKCKRAKRMVLESLDGSFLDEYNKLEAYVNELRESNPSSDVVVTLSKSALEEGRRRKHKPIIKMLEDIRIKTKNLLREHEEKVRSWRYDFSPKCMDLYNEYLQIAQTACKVNANGQNGYEVIEGSDKHCVNLAVMKCTCRSSDLTGIPCPHAIRDILHDSGDPMTEINWWYSKEVFLLTYRHKKQPVRGENIWKIEPSHAMEPPELVKLAGRPKVKRDRQKDEAIKRQGVWSQPKKEES</sequence>
<evidence type="ECO:0000259" key="6">
    <source>
        <dbReference type="PROSITE" id="PS50966"/>
    </source>
</evidence>
<protein>
    <submittedName>
        <fullName evidence="8">Uncharacterized protein LOC104234810</fullName>
    </submittedName>
</protein>
<dbReference type="SMART" id="SM00575">
    <property type="entry name" value="ZnF_PMZ"/>
    <property type="match status" value="1"/>
</dbReference>
<evidence type="ECO:0000313" key="8">
    <source>
        <dbReference type="RefSeq" id="XP_009786750.1"/>
    </source>
</evidence>
<dbReference type="Pfam" id="PF04434">
    <property type="entry name" value="SWIM"/>
    <property type="match status" value="1"/>
</dbReference>
<gene>
    <name evidence="8" type="primary">LOC104234810</name>
</gene>
<keyword evidence="1" id="KW-0479">Metal-binding</keyword>
<dbReference type="PROSITE" id="PS50966">
    <property type="entry name" value="ZF_SWIM"/>
    <property type="match status" value="1"/>
</dbReference>
<keyword evidence="3" id="KW-0862">Zinc</keyword>
<evidence type="ECO:0000256" key="2">
    <source>
        <dbReference type="ARBA" id="ARBA00022771"/>
    </source>
</evidence>
<evidence type="ECO:0000256" key="4">
    <source>
        <dbReference type="PROSITE-ProRule" id="PRU00325"/>
    </source>
</evidence>
<dbReference type="RefSeq" id="XP_009786750.1">
    <property type="nucleotide sequence ID" value="XM_009788448.1"/>
</dbReference>
<feature type="region of interest" description="Disordered" evidence="5">
    <location>
        <begin position="306"/>
        <end position="342"/>
    </location>
</feature>
<dbReference type="AlphaFoldDB" id="A0A1U7XJT0"/>
<dbReference type="GO" id="GO:0008270">
    <property type="term" value="F:zinc ion binding"/>
    <property type="evidence" value="ECO:0007669"/>
    <property type="project" value="UniProtKB-KW"/>
</dbReference>
<evidence type="ECO:0000256" key="3">
    <source>
        <dbReference type="ARBA" id="ARBA00022833"/>
    </source>
</evidence>
<reference evidence="8" key="2">
    <citation type="submission" date="2025-08" db="UniProtKB">
        <authorList>
            <consortium name="RefSeq"/>
        </authorList>
    </citation>
    <scope>IDENTIFICATION</scope>
    <source>
        <tissue evidence="8">Leaf</tissue>
    </source>
</reference>
<name>A0A1U7XJT0_NICSY</name>
<dbReference type="PANTHER" id="PTHR31973:SF189">
    <property type="entry name" value="TRANSPOSASE, MUDR, PLANT, MULE TRANSPOSASE DOMAIN PROTEIN-RELATED"/>
    <property type="match status" value="1"/>
</dbReference>
<proteinExistence type="predicted"/>
<feature type="domain" description="SWIM-type" evidence="6">
    <location>
        <begin position="222"/>
        <end position="263"/>
    </location>
</feature>
<dbReference type="KEGG" id="nsy:104234810"/>
<dbReference type="GeneID" id="104234810"/>
<dbReference type="InterPro" id="IPR007527">
    <property type="entry name" value="Znf_SWIM"/>
</dbReference>
<accession>A0A1U7XJT0</accession>
<evidence type="ECO:0000256" key="1">
    <source>
        <dbReference type="ARBA" id="ARBA00022723"/>
    </source>
</evidence>
<keyword evidence="2 4" id="KW-0863">Zinc-finger</keyword>
<organism evidence="7 8">
    <name type="scientific">Nicotiana sylvestris</name>
    <name type="common">Wood tobacco</name>
    <name type="synonym">South American tobacco</name>
    <dbReference type="NCBI Taxonomy" id="4096"/>
    <lineage>
        <taxon>Eukaryota</taxon>
        <taxon>Viridiplantae</taxon>
        <taxon>Streptophyta</taxon>
        <taxon>Embryophyta</taxon>
        <taxon>Tracheophyta</taxon>
        <taxon>Spermatophyta</taxon>
        <taxon>Magnoliopsida</taxon>
        <taxon>eudicotyledons</taxon>
        <taxon>Gunneridae</taxon>
        <taxon>Pentapetalae</taxon>
        <taxon>asterids</taxon>
        <taxon>lamiids</taxon>
        <taxon>Solanales</taxon>
        <taxon>Solanaceae</taxon>
        <taxon>Nicotianoideae</taxon>
        <taxon>Nicotianeae</taxon>
        <taxon>Nicotiana</taxon>
    </lineage>
</organism>
<evidence type="ECO:0000256" key="5">
    <source>
        <dbReference type="SAM" id="MobiDB-lite"/>
    </source>
</evidence>
<keyword evidence="7" id="KW-1185">Reference proteome</keyword>
<reference evidence="7" key="1">
    <citation type="journal article" date="2013" name="Genome Biol.">
        <title>Reference genomes and transcriptomes of Nicotiana sylvestris and Nicotiana tomentosiformis.</title>
        <authorList>
            <person name="Sierro N."/>
            <person name="Battey J.N."/>
            <person name="Ouadi S."/>
            <person name="Bovet L."/>
            <person name="Goepfert S."/>
            <person name="Bakaher N."/>
            <person name="Peitsch M.C."/>
            <person name="Ivanov N.V."/>
        </authorList>
    </citation>
    <scope>NUCLEOTIDE SEQUENCE [LARGE SCALE GENOMIC DNA]</scope>
</reference>